<feature type="compositionally biased region" description="Low complexity" evidence="1">
    <location>
        <begin position="91"/>
        <end position="101"/>
    </location>
</feature>
<protein>
    <submittedName>
        <fullName evidence="2">Uncharacterized protein</fullName>
    </submittedName>
</protein>
<gene>
    <name evidence="2" type="ORF">BaRGS_00025478</name>
</gene>
<sequence>MSVLVVTERRGVSPSLYLYIYCSQQPTVHSRCLSITSPHNSSTRPPVPGQRKCLTQSITSLSVGHCSRPALPCHYTYTLYTLPVDFRHSVQHQQTTHVPHTATPPPPPQAPTDNSYNLRSLLHSAGDRST</sequence>
<organism evidence="2 3">
    <name type="scientific">Batillaria attramentaria</name>
    <dbReference type="NCBI Taxonomy" id="370345"/>
    <lineage>
        <taxon>Eukaryota</taxon>
        <taxon>Metazoa</taxon>
        <taxon>Spiralia</taxon>
        <taxon>Lophotrochozoa</taxon>
        <taxon>Mollusca</taxon>
        <taxon>Gastropoda</taxon>
        <taxon>Caenogastropoda</taxon>
        <taxon>Sorbeoconcha</taxon>
        <taxon>Cerithioidea</taxon>
        <taxon>Batillariidae</taxon>
        <taxon>Batillaria</taxon>
    </lineage>
</organism>
<feature type="region of interest" description="Disordered" evidence="1">
    <location>
        <begin position="91"/>
        <end position="117"/>
    </location>
</feature>
<keyword evidence="3" id="KW-1185">Reference proteome</keyword>
<comment type="caution">
    <text evidence="2">The sequence shown here is derived from an EMBL/GenBank/DDBJ whole genome shotgun (WGS) entry which is preliminary data.</text>
</comment>
<accession>A0ABD0K893</accession>
<name>A0ABD0K893_9CAEN</name>
<evidence type="ECO:0000313" key="3">
    <source>
        <dbReference type="Proteomes" id="UP001519460"/>
    </source>
</evidence>
<dbReference type="AlphaFoldDB" id="A0ABD0K893"/>
<evidence type="ECO:0000313" key="2">
    <source>
        <dbReference type="EMBL" id="KAK7483311.1"/>
    </source>
</evidence>
<evidence type="ECO:0000256" key="1">
    <source>
        <dbReference type="SAM" id="MobiDB-lite"/>
    </source>
</evidence>
<dbReference type="Proteomes" id="UP001519460">
    <property type="component" value="Unassembled WGS sequence"/>
</dbReference>
<reference evidence="2 3" key="1">
    <citation type="journal article" date="2023" name="Sci. Data">
        <title>Genome assembly of the Korean intertidal mud-creeper Batillaria attramentaria.</title>
        <authorList>
            <person name="Patra A.K."/>
            <person name="Ho P.T."/>
            <person name="Jun S."/>
            <person name="Lee S.J."/>
            <person name="Kim Y."/>
            <person name="Won Y.J."/>
        </authorList>
    </citation>
    <scope>NUCLEOTIDE SEQUENCE [LARGE SCALE GENOMIC DNA]</scope>
    <source>
        <strain evidence="2">Wonlab-2016</strain>
    </source>
</reference>
<dbReference type="EMBL" id="JACVVK020000229">
    <property type="protein sequence ID" value="KAK7483311.1"/>
    <property type="molecule type" value="Genomic_DNA"/>
</dbReference>
<proteinExistence type="predicted"/>